<dbReference type="Pfam" id="PF00034">
    <property type="entry name" value="Cytochrom_C"/>
    <property type="match status" value="1"/>
</dbReference>
<comment type="caution">
    <text evidence="6">The sequence shown here is derived from an EMBL/GenBank/DDBJ whole genome shotgun (WGS) entry which is preliminary data.</text>
</comment>
<evidence type="ECO:0000256" key="1">
    <source>
        <dbReference type="ARBA" id="ARBA00022617"/>
    </source>
</evidence>
<name>W4MDY2_9BACT</name>
<keyword evidence="7" id="KW-1185">Reference proteome</keyword>
<dbReference type="PROSITE" id="PS51007">
    <property type="entry name" value="CYTC"/>
    <property type="match status" value="2"/>
</dbReference>
<gene>
    <name evidence="6" type="ORF">ETSY2_07080</name>
</gene>
<dbReference type="SUPFAM" id="SSF46626">
    <property type="entry name" value="Cytochrome c"/>
    <property type="match status" value="2"/>
</dbReference>
<dbReference type="HOGENOM" id="CLU_511626_0_0_7"/>
<dbReference type="InterPro" id="IPR009056">
    <property type="entry name" value="Cyt_c-like_dom"/>
</dbReference>
<dbReference type="InterPro" id="IPR036909">
    <property type="entry name" value="Cyt_c-like_dom_sf"/>
</dbReference>
<dbReference type="PANTHER" id="PTHR33546:SF1">
    <property type="entry name" value="LARGE, MULTIFUNCTIONAL SECRETED PROTEIN"/>
    <property type="match status" value="1"/>
</dbReference>
<dbReference type="InterPro" id="IPR036280">
    <property type="entry name" value="Multihaem_cyt_sf"/>
</dbReference>
<dbReference type="AlphaFoldDB" id="W4MDY2"/>
<reference evidence="6 7" key="1">
    <citation type="journal article" date="2014" name="Nature">
        <title>An environmental bacterial taxon with a large and distinct metabolic repertoire.</title>
        <authorList>
            <person name="Wilson M.C."/>
            <person name="Mori T."/>
            <person name="Ruckert C."/>
            <person name="Uria A.R."/>
            <person name="Helf M.J."/>
            <person name="Takada K."/>
            <person name="Gernert C."/>
            <person name="Steffens U.A."/>
            <person name="Heycke N."/>
            <person name="Schmitt S."/>
            <person name="Rinke C."/>
            <person name="Helfrich E.J."/>
            <person name="Brachmann A.O."/>
            <person name="Gurgui C."/>
            <person name="Wakimoto T."/>
            <person name="Kracht M."/>
            <person name="Crusemann M."/>
            <person name="Hentschel U."/>
            <person name="Abe I."/>
            <person name="Matsunaga S."/>
            <person name="Kalinowski J."/>
            <person name="Takeyama H."/>
            <person name="Piel J."/>
        </authorList>
    </citation>
    <scope>NUCLEOTIDE SEQUENCE [LARGE SCALE GENOMIC DNA]</scope>
    <source>
        <strain evidence="7">TSY2</strain>
    </source>
</reference>
<protein>
    <recommendedName>
        <fullName evidence="5">Cytochrome c domain-containing protein</fullName>
    </recommendedName>
</protein>
<dbReference type="PANTHER" id="PTHR33546">
    <property type="entry name" value="LARGE, MULTIFUNCTIONAL SECRETED PROTEIN-RELATED"/>
    <property type="match status" value="1"/>
</dbReference>
<keyword evidence="3 4" id="KW-0408">Iron</keyword>
<evidence type="ECO:0000256" key="4">
    <source>
        <dbReference type="PROSITE-ProRule" id="PRU00433"/>
    </source>
</evidence>
<evidence type="ECO:0000313" key="6">
    <source>
        <dbReference type="EMBL" id="ETX08146.1"/>
    </source>
</evidence>
<evidence type="ECO:0000256" key="2">
    <source>
        <dbReference type="ARBA" id="ARBA00022723"/>
    </source>
</evidence>
<dbReference type="Gene3D" id="1.10.760.10">
    <property type="entry name" value="Cytochrome c-like domain"/>
    <property type="match status" value="3"/>
</dbReference>
<dbReference type="SUPFAM" id="SSF48695">
    <property type="entry name" value="Multiheme cytochromes"/>
    <property type="match status" value="1"/>
</dbReference>
<organism evidence="6 7">
    <name type="scientific">Candidatus Entotheonella gemina</name>
    <dbReference type="NCBI Taxonomy" id="1429439"/>
    <lineage>
        <taxon>Bacteria</taxon>
        <taxon>Pseudomonadati</taxon>
        <taxon>Nitrospinota/Tectimicrobiota group</taxon>
        <taxon>Candidatus Tectimicrobiota</taxon>
        <taxon>Candidatus Entotheonellia</taxon>
        <taxon>Candidatus Entotheonellales</taxon>
        <taxon>Candidatus Entotheonellaceae</taxon>
        <taxon>Candidatus Entotheonella</taxon>
    </lineage>
</organism>
<feature type="domain" description="Cytochrome c" evidence="5">
    <location>
        <begin position="436"/>
        <end position="531"/>
    </location>
</feature>
<accession>W4MDY2</accession>
<evidence type="ECO:0000256" key="3">
    <source>
        <dbReference type="ARBA" id="ARBA00023004"/>
    </source>
</evidence>
<keyword evidence="2 4" id="KW-0479">Metal-binding</keyword>
<dbReference type="EMBL" id="AZHX01000288">
    <property type="protein sequence ID" value="ETX08146.1"/>
    <property type="molecule type" value="Genomic_DNA"/>
</dbReference>
<sequence>MAEKFRVKLFSSSFMSFWFMAMNFVLVILLMWTVGAEYAPEWKKYQREYYKLFAERTDDPELKAKILSTPLEVQQVWDPKLDVVDRCMTCHMGFDNPKMTDVPHPHKVHPDFDKHNFKVIGCAVCHEGQGSATTVHAAHVMHDLEERFGPYDAQHIGWERPLLPLEYVEASCQKCHNVMEGPIPGADHLNGGWQLAQENGCKTCHYVVDSGAKQAPELSYAGTKFFNKEGYSDAYHDIRFGYLKESLRCPQANMEDGAKENCSAELKEDTADASAVASLSGEELIQKYQCHTCHNFTAPVQGAGPSLYDIGKRQDENYIRESIVDPDKVVAEGFPKGAMKPAVSGFGLYKDVEANPGILDTLVTHLAGLKGGDAGAESAAAGAAVVMPNFQFNDEQLRNMVVFLLSLQEPTVAWPQHPFVDKGESNGAAASAGPSYTGKSGEEIFKLAGCVACHKLDGPERTVGPSLWDIGARQDKDYIRESILWPDKVMTPGEPAYPKGLMKITLDGVGFYKQLSVEALETLVDHLASLKGKS</sequence>
<dbReference type="GO" id="GO:0009055">
    <property type="term" value="F:electron transfer activity"/>
    <property type="evidence" value="ECO:0007669"/>
    <property type="project" value="InterPro"/>
</dbReference>
<dbReference type="GO" id="GO:0020037">
    <property type="term" value="F:heme binding"/>
    <property type="evidence" value="ECO:0007669"/>
    <property type="project" value="InterPro"/>
</dbReference>
<keyword evidence="1 4" id="KW-0349">Heme</keyword>
<dbReference type="Proteomes" id="UP000019140">
    <property type="component" value="Unassembled WGS sequence"/>
</dbReference>
<feature type="domain" description="Cytochrome c" evidence="5">
    <location>
        <begin position="276"/>
        <end position="408"/>
    </location>
</feature>
<dbReference type="GO" id="GO:0046872">
    <property type="term" value="F:metal ion binding"/>
    <property type="evidence" value="ECO:0007669"/>
    <property type="project" value="UniProtKB-KW"/>
</dbReference>
<evidence type="ECO:0000259" key="5">
    <source>
        <dbReference type="PROSITE" id="PS51007"/>
    </source>
</evidence>
<proteinExistence type="predicted"/>
<evidence type="ECO:0000313" key="7">
    <source>
        <dbReference type="Proteomes" id="UP000019140"/>
    </source>
</evidence>